<accession>A0A2T0WJT5</accession>
<keyword evidence="5" id="KW-1185">Reference proteome</keyword>
<proteinExistence type="predicted"/>
<dbReference type="EMBL" id="PVTR01000007">
    <property type="protein sequence ID" value="PRY86959.1"/>
    <property type="molecule type" value="Genomic_DNA"/>
</dbReference>
<dbReference type="Proteomes" id="UP000238157">
    <property type="component" value="Unassembled WGS sequence"/>
</dbReference>
<protein>
    <recommendedName>
        <fullName evidence="2">Curli production assembly/transport component CsgE</fullName>
    </recommendedName>
</protein>
<name>A0A2T0WJT5_9BACT</name>
<dbReference type="RefSeq" id="WP_106133991.1">
    <property type="nucleotide sequence ID" value="NZ_PVTR01000007.1"/>
</dbReference>
<comment type="caution">
    <text evidence="4">The sequence shown here is derived from an EMBL/GenBank/DDBJ whole genome shotgun (WGS) entry which is preliminary data.</text>
</comment>
<dbReference type="OrthoDB" id="1524955at2"/>
<evidence type="ECO:0000313" key="4">
    <source>
        <dbReference type="EMBL" id="PRY86959.1"/>
    </source>
</evidence>
<gene>
    <name evidence="4" type="ORF">CLW00_10727</name>
</gene>
<organism evidence="4 5">
    <name type="scientific">Mongoliibacter ruber</name>
    <dbReference type="NCBI Taxonomy" id="1750599"/>
    <lineage>
        <taxon>Bacteria</taxon>
        <taxon>Pseudomonadati</taxon>
        <taxon>Bacteroidota</taxon>
        <taxon>Cytophagia</taxon>
        <taxon>Cytophagales</taxon>
        <taxon>Cyclobacteriaceae</taxon>
        <taxon>Mongoliibacter</taxon>
    </lineage>
</organism>
<evidence type="ECO:0000256" key="1">
    <source>
        <dbReference type="ARBA" id="ARBA00003989"/>
    </source>
</evidence>
<keyword evidence="3" id="KW-0732">Signal</keyword>
<evidence type="ECO:0000256" key="3">
    <source>
        <dbReference type="ARBA" id="ARBA00022729"/>
    </source>
</evidence>
<reference evidence="4 5" key="1">
    <citation type="submission" date="2018-03" db="EMBL/GenBank/DDBJ databases">
        <title>Genomic Encyclopedia of Archaeal and Bacterial Type Strains, Phase II (KMG-II): from individual species to whole genera.</title>
        <authorList>
            <person name="Goeker M."/>
        </authorList>
    </citation>
    <scope>NUCLEOTIDE SEQUENCE [LARGE SCALE GENOMIC DNA]</scope>
    <source>
        <strain evidence="4 5">DSM 27929</strain>
    </source>
</reference>
<comment type="function">
    <text evidence="1">May be involved in the biogenesis of curli organelles.</text>
</comment>
<dbReference type="InterPro" id="IPR018900">
    <property type="entry name" value="Curli_CsgE"/>
</dbReference>
<evidence type="ECO:0000256" key="2">
    <source>
        <dbReference type="ARBA" id="ARBA00014024"/>
    </source>
</evidence>
<sequence length="171" mass="19655">MRLFFFISIYFAACFGTVAQTDTSKVEIDTSKVFQEAPESLVKMFEDIKADEIKKATTRDAAIEIDGLLVEDTKTKIGKDFFDYFYRDWEAPEGASNYTIFIVEKPFRLNITLIEISINETMVFQSILQPRAEFIEMLAEESINTTAMYLARYEEIIRQLDGDDRSGSGIF</sequence>
<dbReference type="Pfam" id="PF10627">
    <property type="entry name" value="CsgE"/>
    <property type="match status" value="1"/>
</dbReference>
<evidence type="ECO:0000313" key="5">
    <source>
        <dbReference type="Proteomes" id="UP000238157"/>
    </source>
</evidence>
<dbReference type="AlphaFoldDB" id="A0A2T0WJT5"/>